<reference evidence="2 3" key="1">
    <citation type="submission" date="2024-05" db="EMBL/GenBank/DDBJ databases">
        <authorList>
            <person name="Duchaud E."/>
        </authorList>
    </citation>
    <scope>NUCLEOTIDE SEQUENCE [LARGE SCALE GENOMIC DNA]</scope>
    <source>
        <strain evidence="2">Ena-SAMPLE-TAB-13-05-2024-13:56:06:370-140308</strain>
    </source>
</reference>
<accession>A0ABM9P856</accession>
<proteinExistence type="predicted"/>
<dbReference type="Gene3D" id="3.40.50.10140">
    <property type="entry name" value="Toll/interleukin-1 receptor homology (TIR) domain"/>
    <property type="match status" value="1"/>
</dbReference>
<evidence type="ECO:0000313" key="3">
    <source>
        <dbReference type="Proteomes" id="UP001497527"/>
    </source>
</evidence>
<evidence type="ECO:0000313" key="2">
    <source>
        <dbReference type="EMBL" id="CAL2101675.1"/>
    </source>
</evidence>
<organism evidence="2 3">
    <name type="scientific">Tenacibaculum polynesiense</name>
    <dbReference type="NCBI Taxonomy" id="3137857"/>
    <lineage>
        <taxon>Bacteria</taxon>
        <taxon>Pseudomonadati</taxon>
        <taxon>Bacteroidota</taxon>
        <taxon>Flavobacteriia</taxon>
        <taxon>Flavobacteriales</taxon>
        <taxon>Flavobacteriaceae</taxon>
        <taxon>Tenacibaculum</taxon>
    </lineage>
</organism>
<keyword evidence="3" id="KW-1185">Reference proteome</keyword>
<dbReference type="SUPFAM" id="SSF52200">
    <property type="entry name" value="Toll/Interleukin receptor TIR domain"/>
    <property type="match status" value="1"/>
</dbReference>
<feature type="domain" description="TIR" evidence="1">
    <location>
        <begin position="3"/>
        <end position="116"/>
    </location>
</feature>
<dbReference type="Pfam" id="PF13676">
    <property type="entry name" value="TIR_2"/>
    <property type="match status" value="1"/>
</dbReference>
<evidence type="ECO:0000259" key="1">
    <source>
        <dbReference type="Pfam" id="PF13676"/>
    </source>
</evidence>
<sequence>MKIFISWSGELSKKIAEELQEWIPQVINNVEPYVTSKSIKKGDRWLSEIYKELEESNFGLVCLTKDNLKSPWIMFEAGAISKNLQDSRVSCLLFDGLNQHEVEKPLSFFQNTQFSKEEYQKLMFSINDSLGEKGLTEKVLNKSFEKWWPDLESKVTTITAEYFPKVPKSNKDDILSEIHKTTTYISNAVSRLNLNLPKESLDFSNFTEDAALEFSGHEWNHPVRVLINPVPDKDGNLKLVTITHEGAFIEDSPGPSLRGVLIELLFQSEEGPFWSLTLHFHKGQTYLKVDFAELDKETADKLRGETIWRD</sequence>
<dbReference type="RefSeq" id="WP_348715168.1">
    <property type="nucleotide sequence ID" value="NZ_CAXJIO010000010.1"/>
</dbReference>
<dbReference type="EMBL" id="CAXJIO010000010">
    <property type="protein sequence ID" value="CAL2101675.1"/>
    <property type="molecule type" value="Genomic_DNA"/>
</dbReference>
<dbReference type="Proteomes" id="UP001497527">
    <property type="component" value="Unassembled WGS sequence"/>
</dbReference>
<name>A0ABM9P856_9FLAO</name>
<comment type="caution">
    <text evidence="2">The sequence shown here is derived from an EMBL/GenBank/DDBJ whole genome shotgun (WGS) entry which is preliminary data.</text>
</comment>
<dbReference type="InterPro" id="IPR000157">
    <property type="entry name" value="TIR_dom"/>
</dbReference>
<gene>
    <name evidence="2" type="ORF">T190423A01A_10238</name>
</gene>
<protein>
    <recommendedName>
        <fullName evidence="1">TIR domain-containing protein</fullName>
    </recommendedName>
</protein>
<dbReference type="InterPro" id="IPR035897">
    <property type="entry name" value="Toll_tir_struct_dom_sf"/>
</dbReference>